<dbReference type="PANTHER" id="PTHR19211">
    <property type="entry name" value="ATP-BINDING TRANSPORT PROTEIN-RELATED"/>
    <property type="match status" value="1"/>
</dbReference>
<dbReference type="InterPro" id="IPR027417">
    <property type="entry name" value="P-loop_NTPase"/>
</dbReference>
<name>A0A316URF8_9BASI</name>
<dbReference type="InterPro" id="IPR032781">
    <property type="entry name" value="ABC_tran_Xtn"/>
</dbReference>
<dbReference type="AlphaFoldDB" id="A0A316URF8"/>
<dbReference type="OrthoDB" id="2110130at2759"/>
<dbReference type="PANTHER" id="PTHR19211:SF117">
    <property type="entry name" value="ATP-BINDING CASSETTE SUB-FAMILY F MEMBER 3"/>
    <property type="match status" value="1"/>
</dbReference>
<feature type="domain" description="ABC transporter" evidence="5">
    <location>
        <begin position="198"/>
        <end position="489"/>
    </location>
</feature>
<evidence type="ECO:0000313" key="6">
    <source>
        <dbReference type="EMBL" id="PWN27899.1"/>
    </source>
</evidence>
<dbReference type="PROSITE" id="PS00211">
    <property type="entry name" value="ABC_TRANSPORTER_1"/>
    <property type="match status" value="1"/>
</dbReference>
<dbReference type="Pfam" id="PF12848">
    <property type="entry name" value="ABC_tran_Xtn"/>
    <property type="match status" value="1"/>
</dbReference>
<dbReference type="Proteomes" id="UP000245884">
    <property type="component" value="Unassembled WGS sequence"/>
</dbReference>
<dbReference type="GO" id="GO:0005524">
    <property type="term" value="F:ATP binding"/>
    <property type="evidence" value="ECO:0007669"/>
    <property type="project" value="UniProtKB-KW"/>
</dbReference>
<dbReference type="FunFam" id="3.40.50.300:FF:002454">
    <property type="entry name" value="Chromosome 10, whole genome shotgun sequence"/>
    <property type="match status" value="1"/>
</dbReference>
<proteinExistence type="predicted"/>
<dbReference type="InterPro" id="IPR003439">
    <property type="entry name" value="ABC_transporter-like_ATP-bd"/>
</dbReference>
<dbReference type="FunFam" id="3.40.50.300:FF:000104">
    <property type="entry name" value="ATP-binding cassette sub-family F member 3"/>
    <property type="match status" value="1"/>
</dbReference>
<dbReference type="InterPro" id="IPR017871">
    <property type="entry name" value="ABC_transporter-like_CS"/>
</dbReference>
<evidence type="ECO:0000256" key="4">
    <source>
        <dbReference type="SAM" id="MobiDB-lite"/>
    </source>
</evidence>
<dbReference type="CDD" id="cd03221">
    <property type="entry name" value="ABCF_EF-3"/>
    <property type="match status" value="2"/>
</dbReference>
<organism evidence="6 7">
    <name type="scientific">Jaminaea rosea</name>
    <dbReference type="NCBI Taxonomy" id="1569628"/>
    <lineage>
        <taxon>Eukaryota</taxon>
        <taxon>Fungi</taxon>
        <taxon>Dikarya</taxon>
        <taxon>Basidiomycota</taxon>
        <taxon>Ustilaginomycotina</taxon>
        <taxon>Exobasidiomycetes</taxon>
        <taxon>Microstromatales</taxon>
        <taxon>Microstromatales incertae sedis</taxon>
        <taxon>Jaminaea</taxon>
    </lineage>
</organism>
<dbReference type="SUPFAM" id="SSF52540">
    <property type="entry name" value="P-loop containing nucleoside triphosphate hydrolases"/>
    <property type="match status" value="2"/>
</dbReference>
<keyword evidence="7" id="KW-1185">Reference proteome</keyword>
<dbReference type="STRING" id="1569628.A0A316URF8"/>
<gene>
    <name evidence="6" type="ORF">BDZ90DRAFT_231673</name>
</gene>
<feature type="domain" description="ABC transporter" evidence="5">
    <location>
        <begin position="548"/>
        <end position="763"/>
    </location>
</feature>
<dbReference type="PROSITE" id="PS50893">
    <property type="entry name" value="ABC_TRANSPORTER_2"/>
    <property type="match status" value="2"/>
</dbReference>
<evidence type="ECO:0000256" key="2">
    <source>
        <dbReference type="ARBA" id="ARBA00022741"/>
    </source>
</evidence>
<feature type="region of interest" description="Disordered" evidence="4">
    <location>
        <begin position="305"/>
        <end position="325"/>
    </location>
</feature>
<evidence type="ECO:0000259" key="5">
    <source>
        <dbReference type="PROSITE" id="PS50893"/>
    </source>
</evidence>
<dbReference type="SMART" id="SM00382">
    <property type="entry name" value="AAA"/>
    <property type="match status" value="2"/>
</dbReference>
<keyword evidence="3" id="KW-0067">ATP-binding</keyword>
<dbReference type="EMBL" id="KZ819666">
    <property type="protein sequence ID" value="PWN27899.1"/>
    <property type="molecule type" value="Genomic_DNA"/>
</dbReference>
<evidence type="ECO:0000256" key="3">
    <source>
        <dbReference type="ARBA" id="ARBA00022840"/>
    </source>
</evidence>
<dbReference type="Gene3D" id="3.40.50.300">
    <property type="entry name" value="P-loop containing nucleotide triphosphate hydrolases"/>
    <property type="match status" value="2"/>
</dbReference>
<dbReference type="GeneID" id="37027772"/>
<protein>
    <submittedName>
        <fullName evidence="6">Putative positive effector protein GCN20</fullName>
    </submittedName>
</protein>
<dbReference type="InterPro" id="IPR050611">
    <property type="entry name" value="ABCF"/>
</dbReference>
<dbReference type="GO" id="GO:0016887">
    <property type="term" value="F:ATP hydrolysis activity"/>
    <property type="evidence" value="ECO:0007669"/>
    <property type="project" value="InterPro"/>
</dbReference>
<reference evidence="6 7" key="1">
    <citation type="journal article" date="2018" name="Mol. Biol. Evol.">
        <title>Broad Genomic Sampling Reveals a Smut Pathogenic Ancestry of the Fungal Clade Ustilaginomycotina.</title>
        <authorList>
            <person name="Kijpornyongpan T."/>
            <person name="Mondo S.J."/>
            <person name="Barry K."/>
            <person name="Sandor L."/>
            <person name="Lee J."/>
            <person name="Lipzen A."/>
            <person name="Pangilinan J."/>
            <person name="LaButti K."/>
            <person name="Hainaut M."/>
            <person name="Henrissat B."/>
            <person name="Grigoriev I.V."/>
            <person name="Spatafora J.W."/>
            <person name="Aime M.C."/>
        </authorList>
    </citation>
    <scope>NUCLEOTIDE SEQUENCE [LARGE SCALE GENOMIC DNA]</scope>
    <source>
        <strain evidence="6 7">MCA 5214</strain>
    </source>
</reference>
<keyword evidence="2" id="KW-0547">Nucleotide-binding</keyword>
<dbReference type="RefSeq" id="XP_025362511.1">
    <property type="nucleotide sequence ID" value="XM_025505949.1"/>
</dbReference>
<feature type="compositionally biased region" description="Polar residues" evidence="4">
    <location>
        <begin position="306"/>
        <end position="321"/>
    </location>
</feature>
<evidence type="ECO:0000256" key="1">
    <source>
        <dbReference type="ARBA" id="ARBA00022737"/>
    </source>
</evidence>
<dbReference type="InterPro" id="IPR003593">
    <property type="entry name" value="AAA+_ATPase"/>
</dbReference>
<sequence>MAAEILTKALPNIDPPILSYLSDYIDDPTAHLESNQVILDTVSSLLTSFLRASYDTPDEAQAKVDEISRELEKLLPEDAGNADGGDFAADGPMRLENVIEMRKIGALNTRGHNVLTGGNIDVATGSVARATTIDVKKLEKQEAKTRAKLQKRAQRDLYESSALVDQVKRQKELDNYEEMFTSVNTLETVGSKGKNKDINLPGIDLNFGSHRILTNATLTLAAGRRYGLIGRNGVGKSTLLKHLALRDIPVPKHISMLYVEQEMVGDDTPALHAVLKADVWRERLMREEEELNTKLEGVEKKLAEATSATQTAEGGQTSELSKGSVGDIHTRQLEIQKDELGARLMEIQSKLVEMEADTGPSRAASLLDGLGFPSEDQMRPTGSFSGGWRMRLALARALFCKPDLLLLDEPSNNLDLNAIAWLEDYLVTQWTGTLLVVSHDRQLLNEIATDIIHQHSERLDYYKGNFAQFYETRLERRKNQQREYEAYVMKRDHLQAFIDRWRVNANRAAQAQSKIKELERLQVVEPPEKEDQVTFKLPEVERLNPPLLLLDGVDFGYTPEKILLRDVNIGVTMDSRIAVVGPNGAGKSTMLKLLFGDLKPLKGDQKRNGKLRIGYFTQHSMDMLDLNASSVGFLAAKYPGKQEQEYRSFLGAFGITGTTGLQKIATLSGGQKCRLALAMLSLARPHVLLLDEPTNHLDVEGLDALANAISTWSGGVISISHDAHFVNKVASELWVVADSRVEKFHGNVASYKAIIKGMSKQMRP</sequence>
<evidence type="ECO:0000313" key="7">
    <source>
        <dbReference type="Proteomes" id="UP000245884"/>
    </source>
</evidence>
<dbReference type="Pfam" id="PF00005">
    <property type="entry name" value="ABC_tran"/>
    <property type="match status" value="2"/>
</dbReference>
<keyword evidence="1" id="KW-0677">Repeat</keyword>
<accession>A0A316URF8</accession>